<evidence type="ECO:0000313" key="1">
    <source>
        <dbReference type="EMBL" id="KAI4300933.1"/>
    </source>
</evidence>
<dbReference type="EMBL" id="CM039438">
    <property type="protein sequence ID" value="KAI4300933.1"/>
    <property type="molecule type" value="Genomic_DNA"/>
</dbReference>
<reference evidence="1 2" key="1">
    <citation type="journal article" date="2022" name="DNA Res.">
        <title>Chromosomal-level genome assembly of the orchid tree Bauhinia variegata (Leguminosae; Cercidoideae) supports the allotetraploid origin hypothesis of Bauhinia.</title>
        <authorList>
            <person name="Zhong Y."/>
            <person name="Chen Y."/>
            <person name="Zheng D."/>
            <person name="Pang J."/>
            <person name="Liu Y."/>
            <person name="Luo S."/>
            <person name="Meng S."/>
            <person name="Qian L."/>
            <person name="Wei D."/>
            <person name="Dai S."/>
            <person name="Zhou R."/>
        </authorList>
    </citation>
    <scope>NUCLEOTIDE SEQUENCE [LARGE SCALE GENOMIC DNA]</scope>
    <source>
        <strain evidence="1">BV-YZ2020</strain>
    </source>
</reference>
<name>A0ACB9KUN9_BAUVA</name>
<evidence type="ECO:0000313" key="2">
    <source>
        <dbReference type="Proteomes" id="UP000828941"/>
    </source>
</evidence>
<comment type="caution">
    <text evidence="1">The sequence shown here is derived from an EMBL/GenBank/DDBJ whole genome shotgun (WGS) entry which is preliminary data.</text>
</comment>
<organism evidence="1 2">
    <name type="scientific">Bauhinia variegata</name>
    <name type="common">Purple orchid tree</name>
    <name type="synonym">Phanera variegata</name>
    <dbReference type="NCBI Taxonomy" id="167791"/>
    <lineage>
        <taxon>Eukaryota</taxon>
        <taxon>Viridiplantae</taxon>
        <taxon>Streptophyta</taxon>
        <taxon>Embryophyta</taxon>
        <taxon>Tracheophyta</taxon>
        <taxon>Spermatophyta</taxon>
        <taxon>Magnoliopsida</taxon>
        <taxon>eudicotyledons</taxon>
        <taxon>Gunneridae</taxon>
        <taxon>Pentapetalae</taxon>
        <taxon>rosids</taxon>
        <taxon>fabids</taxon>
        <taxon>Fabales</taxon>
        <taxon>Fabaceae</taxon>
        <taxon>Cercidoideae</taxon>
        <taxon>Cercideae</taxon>
        <taxon>Bauhiniinae</taxon>
        <taxon>Bauhinia</taxon>
    </lineage>
</organism>
<sequence>MADNVSSTAQTPTPLLSTPAEIPLPNEYSPAPATASGDETGKEDEDLDPDSYHESKRRKKCPKALEKIEEFIPLNTNESFSFTFDTKSIACGPEITPKFGSFNGFQESVLFPAEEIPAKIWESNKEGAEDETETRKKESTEVVGILRVIEEVEVE</sequence>
<proteinExistence type="predicted"/>
<accession>A0ACB9KUN9</accession>
<gene>
    <name evidence="1" type="ORF">L6164_034259</name>
</gene>
<dbReference type="Proteomes" id="UP000828941">
    <property type="component" value="Chromosome 13"/>
</dbReference>
<protein>
    <submittedName>
        <fullName evidence="1">Uncharacterized protein</fullName>
    </submittedName>
</protein>
<keyword evidence="2" id="KW-1185">Reference proteome</keyword>